<evidence type="ECO:0000256" key="4">
    <source>
        <dbReference type="ARBA" id="ARBA00022452"/>
    </source>
</evidence>
<dbReference type="Proteomes" id="UP000462362">
    <property type="component" value="Unassembled WGS sequence"/>
</dbReference>
<evidence type="ECO:0000313" key="9">
    <source>
        <dbReference type="EMBL" id="MTU42213.1"/>
    </source>
</evidence>
<dbReference type="PANTHER" id="PTHR30026">
    <property type="entry name" value="OUTER MEMBRANE PROTEIN TOLC"/>
    <property type="match status" value="1"/>
</dbReference>
<dbReference type="GO" id="GO:0015288">
    <property type="term" value="F:porin activity"/>
    <property type="evidence" value="ECO:0007669"/>
    <property type="project" value="TreeGrafter"/>
</dbReference>
<dbReference type="InterPro" id="IPR051906">
    <property type="entry name" value="TolC-like"/>
</dbReference>
<comment type="subcellular location">
    <subcellularLocation>
        <location evidence="1">Cell outer membrane</location>
    </subcellularLocation>
</comment>
<gene>
    <name evidence="9" type="ORF">GMD42_00965</name>
</gene>
<keyword evidence="7" id="KW-0998">Cell outer membrane</keyword>
<dbReference type="Gene3D" id="1.20.1600.10">
    <property type="entry name" value="Outer membrane efflux proteins (OEP)"/>
    <property type="match status" value="1"/>
</dbReference>
<dbReference type="GO" id="GO:1990281">
    <property type="term" value="C:efflux pump complex"/>
    <property type="evidence" value="ECO:0007669"/>
    <property type="project" value="TreeGrafter"/>
</dbReference>
<comment type="similarity">
    <text evidence="2">Belongs to the outer membrane factor (OMF) (TC 1.B.17) family.</text>
</comment>
<organism evidence="9 10">
    <name type="scientific">Parasutterella excrementihominis</name>
    <dbReference type="NCBI Taxonomy" id="487175"/>
    <lineage>
        <taxon>Bacteria</taxon>
        <taxon>Pseudomonadati</taxon>
        <taxon>Pseudomonadota</taxon>
        <taxon>Betaproteobacteria</taxon>
        <taxon>Burkholderiales</taxon>
        <taxon>Sutterellaceae</taxon>
        <taxon>Parasutterella</taxon>
    </lineage>
</organism>
<evidence type="ECO:0000256" key="8">
    <source>
        <dbReference type="SAM" id="SignalP"/>
    </source>
</evidence>
<feature type="signal peptide" evidence="8">
    <location>
        <begin position="1"/>
        <end position="22"/>
    </location>
</feature>
<evidence type="ECO:0000256" key="6">
    <source>
        <dbReference type="ARBA" id="ARBA00023136"/>
    </source>
</evidence>
<sequence>MNKPIQLAFAALALCAAQQCSAALPLSFPVARDWLYERSDKLKASEEQVQSKRETQKSLETLGGPTVTLQAMQIAGQKKIDIDKSIPNPLAGAPLPIQLPGSFSVGVHEKMSLNGPRVAATATWPIYTGGKISAMQDASKYAVDEAVAQKRADSEDLDAQLAGYYFGTQLALSVERLQKDMLNHQDRELAKAKKFEKQGMISKIERMSVQVQRDNRNREYLKAKDNAKVARLQLARLLRDEEFGKLTTPLFVLNRPLEPLKYWVDTALASNPQIAVIQAKADQAQQGVKASKGAWMPQVFAFGTYNFVKHYQTLVEPNWIGGVGVNITLWDAKDRRASIRSAEATVRQAEAGKAEAINQVRTGVEVAWLRTQNAINQYKLSASTVKLASENLKLKSKSFDEGLATALDVNEARNQLFAAEVGRRIAAFEFVSNYAMLHAIAGQMSEFMNAVNKHEVIVEN</sequence>
<dbReference type="SUPFAM" id="SSF56954">
    <property type="entry name" value="Outer membrane efflux proteins (OEP)"/>
    <property type="match status" value="1"/>
</dbReference>
<name>A0A6I3RXD1_9BURK</name>
<evidence type="ECO:0000256" key="1">
    <source>
        <dbReference type="ARBA" id="ARBA00004442"/>
    </source>
</evidence>
<evidence type="ECO:0000256" key="3">
    <source>
        <dbReference type="ARBA" id="ARBA00022448"/>
    </source>
</evidence>
<dbReference type="GO" id="GO:0015562">
    <property type="term" value="F:efflux transmembrane transporter activity"/>
    <property type="evidence" value="ECO:0007669"/>
    <property type="project" value="InterPro"/>
</dbReference>
<dbReference type="PANTHER" id="PTHR30026:SF5">
    <property type="entry name" value="ABC-TYPE EFFLUX SYSTEM SECRETIN COMPONENT"/>
    <property type="match status" value="1"/>
</dbReference>
<dbReference type="AlphaFoldDB" id="A0A6I3RXD1"/>
<dbReference type="GO" id="GO:0009279">
    <property type="term" value="C:cell outer membrane"/>
    <property type="evidence" value="ECO:0007669"/>
    <property type="project" value="UniProtKB-SubCell"/>
</dbReference>
<evidence type="ECO:0000256" key="2">
    <source>
        <dbReference type="ARBA" id="ARBA00007613"/>
    </source>
</evidence>
<evidence type="ECO:0000256" key="7">
    <source>
        <dbReference type="ARBA" id="ARBA00023237"/>
    </source>
</evidence>
<keyword evidence="8" id="KW-0732">Signal</keyword>
<feature type="chain" id="PRO_5035260165" evidence="8">
    <location>
        <begin position="23"/>
        <end position="460"/>
    </location>
</feature>
<keyword evidence="5" id="KW-0812">Transmembrane</keyword>
<comment type="caution">
    <text evidence="9">The sequence shown here is derived from an EMBL/GenBank/DDBJ whole genome shotgun (WGS) entry which is preliminary data.</text>
</comment>
<dbReference type="Pfam" id="PF02321">
    <property type="entry name" value="OEP"/>
    <property type="match status" value="2"/>
</dbReference>
<evidence type="ECO:0000313" key="10">
    <source>
        <dbReference type="Proteomes" id="UP000462362"/>
    </source>
</evidence>
<protein>
    <submittedName>
        <fullName evidence="9">TolC family protein</fullName>
    </submittedName>
</protein>
<accession>A0A6I3RXD1</accession>
<reference evidence="9 10" key="1">
    <citation type="journal article" date="2019" name="Nat. Med.">
        <title>A library of human gut bacterial isolates paired with longitudinal multiomics data enables mechanistic microbiome research.</title>
        <authorList>
            <person name="Poyet M."/>
            <person name="Groussin M."/>
            <person name="Gibbons S.M."/>
            <person name="Avila-Pacheco J."/>
            <person name="Jiang X."/>
            <person name="Kearney S.M."/>
            <person name="Perrotta A.R."/>
            <person name="Berdy B."/>
            <person name="Zhao S."/>
            <person name="Lieberman T.D."/>
            <person name="Swanson P.K."/>
            <person name="Smith M."/>
            <person name="Roesemann S."/>
            <person name="Alexander J.E."/>
            <person name="Rich S.A."/>
            <person name="Livny J."/>
            <person name="Vlamakis H."/>
            <person name="Clish C."/>
            <person name="Bullock K."/>
            <person name="Deik A."/>
            <person name="Scott J."/>
            <person name="Pierce K.A."/>
            <person name="Xavier R.J."/>
            <person name="Alm E.J."/>
        </authorList>
    </citation>
    <scope>NUCLEOTIDE SEQUENCE [LARGE SCALE GENOMIC DNA]</scope>
    <source>
        <strain evidence="9 10">BIOML-A2</strain>
    </source>
</reference>
<dbReference type="EMBL" id="WNCL01000002">
    <property type="protein sequence ID" value="MTU42213.1"/>
    <property type="molecule type" value="Genomic_DNA"/>
</dbReference>
<evidence type="ECO:0000256" key="5">
    <source>
        <dbReference type="ARBA" id="ARBA00022692"/>
    </source>
</evidence>
<dbReference type="RefSeq" id="WP_155165066.1">
    <property type="nucleotide sequence ID" value="NZ_DBGEHT010000125.1"/>
</dbReference>
<proteinExistence type="inferred from homology"/>
<dbReference type="InterPro" id="IPR003423">
    <property type="entry name" value="OMP_efflux"/>
</dbReference>
<keyword evidence="3" id="KW-0813">Transport</keyword>
<keyword evidence="4" id="KW-1134">Transmembrane beta strand</keyword>
<keyword evidence="6" id="KW-0472">Membrane</keyword>